<keyword evidence="2" id="KW-1185">Reference proteome</keyword>
<proteinExistence type="predicted"/>
<dbReference type="Proteomes" id="UP001157502">
    <property type="component" value="Chromosome 34"/>
</dbReference>
<evidence type="ECO:0000313" key="2">
    <source>
        <dbReference type="Proteomes" id="UP001157502"/>
    </source>
</evidence>
<organism evidence="1 2">
    <name type="scientific">Dallia pectoralis</name>
    <name type="common">Alaska blackfish</name>
    <dbReference type="NCBI Taxonomy" id="75939"/>
    <lineage>
        <taxon>Eukaryota</taxon>
        <taxon>Metazoa</taxon>
        <taxon>Chordata</taxon>
        <taxon>Craniata</taxon>
        <taxon>Vertebrata</taxon>
        <taxon>Euteleostomi</taxon>
        <taxon>Actinopterygii</taxon>
        <taxon>Neopterygii</taxon>
        <taxon>Teleostei</taxon>
        <taxon>Protacanthopterygii</taxon>
        <taxon>Esociformes</taxon>
        <taxon>Umbridae</taxon>
        <taxon>Dallia</taxon>
    </lineage>
</organism>
<gene>
    <name evidence="1" type="ORF">DPEC_G00338530</name>
</gene>
<evidence type="ECO:0000313" key="1">
    <source>
        <dbReference type="EMBL" id="KAJ7986303.1"/>
    </source>
</evidence>
<sequence length="157" mass="16948">MGLGCVAFDLGPSAPLVSFGPIYLSPASTPTALHSQALCSQITRTGLSDGGRGSTLSVSLMSGAWDCPGSPGVERLEGQRAFSLQWSVLSSVSLCEGQLRRLRELVRHSRPEISTLPLKEVEGFKTSTRVWFSTGHLKHKEIPNLMIRADGENIIWA</sequence>
<reference evidence="1" key="1">
    <citation type="submission" date="2021-05" db="EMBL/GenBank/DDBJ databases">
        <authorList>
            <person name="Pan Q."/>
            <person name="Jouanno E."/>
            <person name="Zahm M."/>
            <person name="Klopp C."/>
            <person name="Cabau C."/>
            <person name="Louis A."/>
            <person name="Berthelot C."/>
            <person name="Parey E."/>
            <person name="Roest Crollius H."/>
            <person name="Montfort J."/>
            <person name="Robinson-Rechavi M."/>
            <person name="Bouchez O."/>
            <person name="Lampietro C."/>
            <person name="Lopez Roques C."/>
            <person name="Donnadieu C."/>
            <person name="Postlethwait J."/>
            <person name="Bobe J."/>
            <person name="Dillon D."/>
            <person name="Chandos A."/>
            <person name="von Hippel F."/>
            <person name="Guiguen Y."/>
        </authorList>
    </citation>
    <scope>NUCLEOTIDE SEQUENCE</scope>
    <source>
        <strain evidence="1">YG-Jan2019</strain>
    </source>
</reference>
<protein>
    <submittedName>
        <fullName evidence="1">Uncharacterized protein</fullName>
    </submittedName>
</protein>
<accession>A0ACC2F4J2</accession>
<comment type="caution">
    <text evidence="1">The sequence shown here is derived from an EMBL/GenBank/DDBJ whole genome shotgun (WGS) entry which is preliminary data.</text>
</comment>
<dbReference type="EMBL" id="CM055761">
    <property type="protein sequence ID" value="KAJ7986303.1"/>
    <property type="molecule type" value="Genomic_DNA"/>
</dbReference>
<name>A0ACC2F4J2_DALPE</name>